<name>A0A6A5UVU5_9PLEO</name>
<proteinExistence type="predicted"/>
<sequence>MPCALPQPRPLPSVSIPTSKQHHLGALDRSSCAPARASLRGRIVGTAAELLRRRTRRLTLPRNLSAGTRCFRAPASLLVRTSCVLQCDCAGGAFYLLLGGSVAQQQSKRMTVRHLPLAGASSSSCGRRRPHACAIHRAGTVNRCSVVSCSAAAIVIAPPRAEPSLHASAGC</sequence>
<gene>
    <name evidence="2" type="ORF">BU23DRAFT_255523</name>
</gene>
<dbReference type="EMBL" id="ML976715">
    <property type="protein sequence ID" value="KAF1968915.1"/>
    <property type="molecule type" value="Genomic_DNA"/>
</dbReference>
<dbReference type="Proteomes" id="UP000800036">
    <property type="component" value="Unassembled WGS sequence"/>
</dbReference>
<feature type="compositionally biased region" description="Pro residues" evidence="1">
    <location>
        <begin position="1"/>
        <end position="11"/>
    </location>
</feature>
<accession>A0A6A5UVU5</accession>
<keyword evidence="3" id="KW-1185">Reference proteome</keyword>
<evidence type="ECO:0000313" key="2">
    <source>
        <dbReference type="EMBL" id="KAF1968915.1"/>
    </source>
</evidence>
<dbReference type="AlphaFoldDB" id="A0A6A5UVU5"/>
<feature type="region of interest" description="Disordered" evidence="1">
    <location>
        <begin position="1"/>
        <end position="20"/>
    </location>
</feature>
<organism evidence="2 3">
    <name type="scientific">Bimuria novae-zelandiae CBS 107.79</name>
    <dbReference type="NCBI Taxonomy" id="1447943"/>
    <lineage>
        <taxon>Eukaryota</taxon>
        <taxon>Fungi</taxon>
        <taxon>Dikarya</taxon>
        <taxon>Ascomycota</taxon>
        <taxon>Pezizomycotina</taxon>
        <taxon>Dothideomycetes</taxon>
        <taxon>Pleosporomycetidae</taxon>
        <taxon>Pleosporales</taxon>
        <taxon>Massarineae</taxon>
        <taxon>Didymosphaeriaceae</taxon>
        <taxon>Bimuria</taxon>
    </lineage>
</organism>
<protein>
    <submittedName>
        <fullName evidence="2">Uncharacterized protein</fullName>
    </submittedName>
</protein>
<evidence type="ECO:0000313" key="3">
    <source>
        <dbReference type="Proteomes" id="UP000800036"/>
    </source>
</evidence>
<reference evidence="2" key="1">
    <citation type="journal article" date="2020" name="Stud. Mycol.">
        <title>101 Dothideomycetes genomes: a test case for predicting lifestyles and emergence of pathogens.</title>
        <authorList>
            <person name="Haridas S."/>
            <person name="Albert R."/>
            <person name="Binder M."/>
            <person name="Bloem J."/>
            <person name="Labutti K."/>
            <person name="Salamov A."/>
            <person name="Andreopoulos B."/>
            <person name="Baker S."/>
            <person name="Barry K."/>
            <person name="Bills G."/>
            <person name="Bluhm B."/>
            <person name="Cannon C."/>
            <person name="Castanera R."/>
            <person name="Culley D."/>
            <person name="Daum C."/>
            <person name="Ezra D."/>
            <person name="Gonzalez J."/>
            <person name="Henrissat B."/>
            <person name="Kuo A."/>
            <person name="Liang C."/>
            <person name="Lipzen A."/>
            <person name="Lutzoni F."/>
            <person name="Magnuson J."/>
            <person name="Mondo S."/>
            <person name="Nolan M."/>
            <person name="Ohm R."/>
            <person name="Pangilinan J."/>
            <person name="Park H.-J."/>
            <person name="Ramirez L."/>
            <person name="Alfaro M."/>
            <person name="Sun H."/>
            <person name="Tritt A."/>
            <person name="Yoshinaga Y."/>
            <person name="Zwiers L.-H."/>
            <person name="Turgeon B."/>
            <person name="Goodwin S."/>
            <person name="Spatafora J."/>
            <person name="Crous P."/>
            <person name="Grigoriev I."/>
        </authorList>
    </citation>
    <scope>NUCLEOTIDE SEQUENCE</scope>
    <source>
        <strain evidence="2">CBS 107.79</strain>
    </source>
</reference>
<evidence type="ECO:0000256" key="1">
    <source>
        <dbReference type="SAM" id="MobiDB-lite"/>
    </source>
</evidence>